<gene>
    <name evidence="2" type="ORF">BEK98_36990</name>
</gene>
<sequence length="60" mass="5949">MSRIAALTVPNSRDVLTFSFNQFGQLGDGSTAPDGNNPATVTGVSGGQAIVGGDSHSLSA</sequence>
<accession>A0A233S1V4</accession>
<reference evidence="2 3" key="1">
    <citation type="submission" date="2016-07" db="EMBL/GenBank/DDBJ databases">
        <title>Draft genome of Streptomyces diastatochromogenes.</title>
        <authorList>
            <person name="Podduturi R."/>
            <person name="Lukassen M.B."/>
            <person name="Clausen N."/>
            <person name="Nielsen J.L."/>
            <person name="Jorgensen N.O."/>
        </authorList>
    </citation>
    <scope>NUCLEOTIDE SEQUENCE [LARGE SCALE GENOMIC DNA]</scope>
    <source>
        <strain evidence="2 3">DSM 40608</strain>
    </source>
</reference>
<dbReference type="RefSeq" id="WP_094221302.1">
    <property type="nucleotide sequence ID" value="NZ_MCGQ01000042.1"/>
</dbReference>
<proteinExistence type="predicted"/>
<dbReference type="Gene3D" id="2.130.10.30">
    <property type="entry name" value="Regulator of chromosome condensation 1/beta-lactamase-inhibitor protein II"/>
    <property type="match status" value="1"/>
</dbReference>
<comment type="caution">
    <text evidence="2">The sequence shown here is derived from an EMBL/GenBank/DDBJ whole genome shotgun (WGS) entry which is preliminary data.</text>
</comment>
<name>A0A233S1V4_STRDA</name>
<organism evidence="2 3">
    <name type="scientific">Streptomyces diastatochromogenes</name>
    <dbReference type="NCBI Taxonomy" id="42236"/>
    <lineage>
        <taxon>Bacteria</taxon>
        <taxon>Bacillati</taxon>
        <taxon>Actinomycetota</taxon>
        <taxon>Actinomycetes</taxon>
        <taxon>Kitasatosporales</taxon>
        <taxon>Streptomycetaceae</taxon>
        <taxon>Streptomyces</taxon>
    </lineage>
</organism>
<evidence type="ECO:0000256" key="1">
    <source>
        <dbReference type="SAM" id="MobiDB-lite"/>
    </source>
</evidence>
<evidence type="ECO:0000313" key="2">
    <source>
        <dbReference type="EMBL" id="OXY89621.1"/>
    </source>
</evidence>
<feature type="compositionally biased region" description="Polar residues" evidence="1">
    <location>
        <begin position="33"/>
        <end position="43"/>
    </location>
</feature>
<dbReference type="SUPFAM" id="SSF50985">
    <property type="entry name" value="RCC1/BLIP-II"/>
    <property type="match status" value="1"/>
</dbReference>
<dbReference type="AlphaFoldDB" id="A0A233S1V4"/>
<dbReference type="InterPro" id="IPR009091">
    <property type="entry name" value="RCC1/BLIP-II"/>
</dbReference>
<feature type="region of interest" description="Disordered" evidence="1">
    <location>
        <begin position="27"/>
        <end position="60"/>
    </location>
</feature>
<dbReference type="OrthoDB" id="9758365at2"/>
<dbReference type="Proteomes" id="UP000215483">
    <property type="component" value="Unassembled WGS sequence"/>
</dbReference>
<protein>
    <submittedName>
        <fullName evidence="2">Uncharacterized protein</fullName>
    </submittedName>
</protein>
<evidence type="ECO:0000313" key="3">
    <source>
        <dbReference type="Proteomes" id="UP000215483"/>
    </source>
</evidence>
<dbReference type="EMBL" id="MCGQ01000042">
    <property type="protein sequence ID" value="OXY89621.1"/>
    <property type="molecule type" value="Genomic_DNA"/>
</dbReference>
<keyword evidence="3" id="KW-1185">Reference proteome</keyword>